<evidence type="ECO:0000256" key="1">
    <source>
        <dbReference type="ARBA" id="ARBA00003058"/>
    </source>
</evidence>
<comment type="function">
    <text evidence="1 8">Binds to the 23S rRNA.</text>
</comment>
<proteinExistence type="inferred from homology"/>
<dbReference type="RefSeq" id="WP_057979553.1">
    <property type="nucleotide sequence ID" value="NZ_LKHP01000019.1"/>
</dbReference>
<dbReference type="Pfam" id="PF01281">
    <property type="entry name" value="Ribosomal_L9_N"/>
    <property type="match status" value="1"/>
</dbReference>
<evidence type="ECO:0000256" key="6">
    <source>
        <dbReference type="ARBA" id="ARBA00023274"/>
    </source>
</evidence>
<keyword evidence="6 8" id="KW-0687">Ribonucleoprotein</keyword>
<evidence type="ECO:0000256" key="8">
    <source>
        <dbReference type="HAMAP-Rule" id="MF_00503"/>
    </source>
</evidence>
<keyword evidence="5 8" id="KW-0689">Ribosomal protein</keyword>
<dbReference type="OrthoDB" id="9788336at2"/>
<feature type="coiled-coil region" evidence="9">
    <location>
        <begin position="37"/>
        <end position="78"/>
    </location>
</feature>
<accession>A0A0R3JR70</accession>
<dbReference type="Proteomes" id="UP000052015">
    <property type="component" value="Unassembled WGS sequence"/>
</dbReference>
<gene>
    <name evidence="8 11" type="primary">rplI</name>
    <name evidence="11" type="ORF">ABG79_02275</name>
</gene>
<keyword evidence="3 8" id="KW-0699">rRNA-binding</keyword>
<evidence type="ECO:0000256" key="3">
    <source>
        <dbReference type="ARBA" id="ARBA00022730"/>
    </source>
</evidence>
<dbReference type="SUPFAM" id="SSF55658">
    <property type="entry name" value="L9 N-domain-like"/>
    <property type="match status" value="1"/>
</dbReference>
<dbReference type="EMBL" id="LKHP01000019">
    <property type="protein sequence ID" value="KRQ85971.1"/>
    <property type="molecule type" value="Genomic_DNA"/>
</dbReference>
<evidence type="ECO:0000313" key="12">
    <source>
        <dbReference type="Proteomes" id="UP000052015"/>
    </source>
</evidence>
<comment type="similarity">
    <text evidence="2 8">Belongs to the bacterial ribosomal protein bL9 family.</text>
</comment>
<evidence type="ECO:0000256" key="9">
    <source>
        <dbReference type="SAM" id="Coils"/>
    </source>
</evidence>
<protein>
    <recommendedName>
        <fullName evidence="7 8">Large ribosomal subunit protein bL9</fullName>
    </recommendedName>
</protein>
<name>A0A0R3JR70_CALMK</name>
<dbReference type="GO" id="GO:0006412">
    <property type="term" value="P:translation"/>
    <property type="evidence" value="ECO:0007669"/>
    <property type="project" value="UniProtKB-UniRule"/>
</dbReference>
<dbReference type="GO" id="GO:0003735">
    <property type="term" value="F:structural constituent of ribosome"/>
    <property type="evidence" value="ECO:0007669"/>
    <property type="project" value="InterPro"/>
</dbReference>
<evidence type="ECO:0000256" key="5">
    <source>
        <dbReference type="ARBA" id="ARBA00022980"/>
    </source>
</evidence>
<evidence type="ECO:0000256" key="4">
    <source>
        <dbReference type="ARBA" id="ARBA00022884"/>
    </source>
</evidence>
<keyword evidence="12" id="KW-1185">Reference proteome</keyword>
<sequence length="148" mass="16396">MKVILNADVKGVGKKGDVVNVSDGYARNFLFPRNLAIEATEGSLRQVQAQKAMEEQKKKEELQKAKELAKKISELTVELTVKAGENGKLFGSITSKDIAEQLKKQHGIEIDKKKIELDDAIKMAGVYNVEIKVYPEVSAKLKVNIKAQ</sequence>
<evidence type="ECO:0000256" key="2">
    <source>
        <dbReference type="ARBA" id="ARBA00010605"/>
    </source>
</evidence>
<dbReference type="InterPro" id="IPR009027">
    <property type="entry name" value="Ribosomal_bL9/RNase_H1_N"/>
</dbReference>
<dbReference type="Gene3D" id="3.10.430.100">
    <property type="entry name" value="Ribosomal protein L9, C-terminal domain"/>
    <property type="match status" value="1"/>
</dbReference>
<dbReference type="PROSITE" id="PS00651">
    <property type="entry name" value="RIBOSOMAL_L9"/>
    <property type="match status" value="1"/>
</dbReference>
<evidence type="ECO:0000313" key="11">
    <source>
        <dbReference type="EMBL" id="KRQ85971.1"/>
    </source>
</evidence>
<keyword evidence="9" id="KW-0175">Coiled coil</keyword>
<feature type="domain" description="Ribosomal protein L9" evidence="10">
    <location>
        <begin position="13"/>
        <end position="40"/>
    </location>
</feature>
<keyword evidence="4 8" id="KW-0694">RNA-binding</keyword>
<dbReference type="SUPFAM" id="SSF55653">
    <property type="entry name" value="Ribosomal protein L9 C-domain"/>
    <property type="match status" value="1"/>
</dbReference>
<dbReference type="GO" id="GO:0019843">
    <property type="term" value="F:rRNA binding"/>
    <property type="evidence" value="ECO:0007669"/>
    <property type="project" value="UniProtKB-UniRule"/>
</dbReference>
<dbReference type="HAMAP" id="MF_00503">
    <property type="entry name" value="Ribosomal_bL9"/>
    <property type="match status" value="1"/>
</dbReference>
<dbReference type="GO" id="GO:0005840">
    <property type="term" value="C:ribosome"/>
    <property type="evidence" value="ECO:0007669"/>
    <property type="project" value="UniProtKB-KW"/>
</dbReference>
<dbReference type="InterPro" id="IPR020594">
    <property type="entry name" value="Ribosomal_bL9_bac/chp"/>
</dbReference>
<dbReference type="NCBIfam" id="TIGR00158">
    <property type="entry name" value="L9"/>
    <property type="match status" value="1"/>
</dbReference>
<dbReference type="FunFam" id="3.10.430.100:FF:000002">
    <property type="entry name" value="50S ribosomal protein L9"/>
    <property type="match status" value="1"/>
</dbReference>
<dbReference type="AlphaFoldDB" id="A0A0R3JR70"/>
<reference evidence="11 12" key="1">
    <citation type="submission" date="2015-09" db="EMBL/GenBank/DDBJ databases">
        <title>Draft genome sequence of a Caloramator mitchellensis, a moderate thermophile from the Great Artesian Basin of Australia.</title>
        <authorList>
            <person name="Patel B.K."/>
        </authorList>
    </citation>
    <scope>NUCLEOTIDE SEQUENCE [LARGE SCALE GENOMIC DNA]</scope>
    <source>
        <strain evidence="11 12">VF08</strain>
    </source>
</reference>
<dbReference type="GO" id="GO:1990904">
    <property type="term" value="C:ribonucleoprotein complex"/>
    <property type="evidence" value="ECO:0007669"/>
    <property type="project" value="UniProtKB-KW"/>
</dbReference>
<dbReference type="Gene3D" id="3.40.5.10">
    <property type="entry name" value="Ribosomal protein L9, N-terminal domain"/>
    <property type="match status" value="1"/>
</dbReference>
<organism evidence="11 12">
    <name type="scientific">Caloramator mitchellensis</name>
    <dbReference type="NCBI Taxonomy" id="908809"/>
    <lineage>
        <taxon>Bacteria</taxon>
        <taxon>Bacillati</taxon>
        <taxon>Bacillota</taxon>
        <taxon>Clostridia</taxon>
        <taxon>Eubacteriales</taxon>
        <taxon>Clostridiaceae</taxon>
        <taxon>Caloramator</taxon>
    </lineage>
</organism>
<dbReference type="InterPro" id="IPR036935">
    <property type="entry name" value="Ribosomal_bL9_N_sf"/>
</dbReference>
<evidence type="ECO:0000256" key="7">
    <source>
        <dbReference type="ARBA" id="ARBA00035292"/>
    </source>
</evidence>
<dbReference type="STRING" id="908809.ABG79_02275"/>
<evidence type="ECO:0000259" key="10">
    <source>
        <dbReference type="PROSITE" id="PS00651"/>
    </source>
</evidence>
<dbReference type="InterPro" id="IPR000244">
    <property type="entry name" value="Ribosomal_bL9"/>
</dbReference>
<dbReference type="InterPro" id="IPR036791">
    <property type="entry name" value="Ribosomal_bL9_C_sf"/>
</dbReference>
<dbReference type="FunFam" id="3.40.5.10:FF:000002">
    <property type="entry name" value="50S ribosomal protein L9"/>
    <property type="match status" value="1"/>
</dbReference>
<dbReference type="PANTHER" id="PTHR21368">
    <property type="entry name" value="50S RIBOSOMAL PROTEIN L9"/>
    <property type="match status" value="1"/>
</dbReference>
<comment type="caution">
    <text evidence="11">The sequence shown here is derived from an EMBL/GenBank/DDBJ whole genome shotgun (WGS) entry which is preliminary data.</text>
</comment>
<dbReference type="InterPro" id="IPR020070">
    <property type="entry name" value="Ribosomal_bL9_N"/>
</dbReference>
<dbReference type="PATRIC" id="fig|908809.3.peg.2261"/>
<dbReference type="Pfam" id="PF03948">
    <property type="entry name" value="Ribosomal_L9_C"/>
    <property type="match status" value="1"/>
</dbReference>
<dbReference type="InterPro" id="IPR020069">
    <property type="entry name" value="Ribosomal_bL9_C"/>
</dbReference>